<dbReference type="EMBL" id="CP011310">
    <property type="protein sequence ID" value="ANC50400.1"/>
    <property type="molecule type" value="Genomic_DNA"/>
</dbReference>
<proteinExistence type="predicted"/>
<sequence length="288" mass="31293">MGTTMRKPSKIVSAAALSAAFAMAATPVAAAELPYTGGSDVEVQTGAAADQSNQRWRRYRPRHGYRHHHRHRSGVDAGDVVAGVLILGAIAAIASSGRDRDRDDDRDRNDRDYGDRDYDYNDRAQDSRGLRHAADMCMDQIERGRNSVEDIDSARRTSDGWRVAGTLENGGSWNCWIDNDGRIRDVDIGVRGFSSQNADDRNASGPFGDQWDDSAYSRARNSTTTPSQNAYTYRSAENRAPAYPGGPIPGEEGYAVDEGDSYGEDGYTGGSDGRYSTGQTPDFSQSGS</sequence>
<evidence type="ECO:0000256" key="2">
    <source>
        <dbReference type="SAM" id="SignalP"/>
    </source>
</evidence>
<evidence type="ECO:0000313" key="4">
    <source>
        <dbReference type="Proteomes" id="UP000059113"/>
    </source>
</evidence>
<dbReference type="Proteomes" id="UP000059113">
    <property type="component" value="Chromosome"/>
</dbReference>
<protein>
    <submittedName>
        <fullName evidence="3">Uncharacterized protein</fullName>
    </submittedName>
</protein>
<feature type="compositionally biased region" description="Basic and acidic residues" evidence="1">
    <location>
        <begin position="97"/>
        <end position="125"/>
    </location>
</feature>
<feature type="compositionally biased region" description="Polar residues" evidence="1">
    <location>
        <begin position="219"/>
        <end position="232"/>
    </location>
</feature>
<evidence type="ECO:0000313" key="3">
    <source>
        <dbReference type="EMBL" id="ANC50400.1"/>
    </source>
</evidence>
<accession>A0A161IU71</accession>
<feature type="region of interest" description="Disordered" evidence="1">
    <location>
        <begin position="193"/>
        <end position="288"/>
    </location>
</feature>
<feature type="signal peptide" evidence="2">
    <location>
        <begin position="1"/>
        <end position="24"/>
    </location>
</feature>
<dbReference type="KEGG" id="ery:CP97_14714"/>
<dbReference type="AlphaFoldDB" id="A0A161IU71"/>
<keyword evidence="2" id="KW-0732">Signal</keyword>
<organism evidence="3 4">
    <name type="scientific">Aurantiacibacter atlanticus</name>
    <dbReference type="NCBI Taxonomy" id="1648404"/>
    <lineage>
        <taxon>Bacteria</taxon>
        <taxon>Pseudomonadati</taxon>
        <taxon>Pseudomonadota</taxon>
        <taxon>Alphaproteobacteria</taxon>
        <taxon>Sphingomonadales</taxon>
        <taxon>Erythrobacteraceae</taxon>
        <taxon>Aurantiacibacter</taxon>
    </lineage>
</organism>
<feature type="compositionally biased region" description="Low complexity" evidence="1">
    <location>
        <begin position="240"/>
        <end position="253"/>
    </location>
</feature>
<feature type="compositionally biased region" description="Acidic residues" evidence="1">
    <location>
        <begin position="254"/>
        <end position="263"/>
    </location>
</feature>
<evidence type="ECO:0000256" key="1">
    <source>
        <dbReference type="SAM" id="MobiDB-lite"/>
    </source>
</evidence>
<feature type="chain" id="PRO_5007823159" evidence="2">
    <location>
        <begin position="25"/>
        <end position="288"/>
    </location>
</feature>
<name>A0A161IU71_9SPHN</name>
<feature type="region of interest" description="Disordered" evidence="1">
    <location>
        <begin position="96"/>
        <end position="125"/>
    </location>
</feature>
<keyword evidence="4" id="KW-1185">Reference proteome</keyword>
<reference evidence="3 4" key="1">
    <citation type="journal article" date="2015" name="Int. J. Syst. Evol. Microbiol.">
        <title>Erythrobacter atlanticus sp. nov., a bacterium from ocean sediment able to degrade polycyclic aromatic hydrocarbons.</title>
        <authorList>
            <person name="Zhuang L."/>
            <person name="Liu Y."/>
            <person name="Wang L."/>
            <person name="Wang W."/>
            <person name="Shao Z."/>
        </authorList>
    </citation>
    <scope>NUCLEOTIDE SEQUENCE [LARGE SCALE GENOMIC DNA]</scope>
    <source>
        <strain evidence="4">s21-N3</strain>
    </source>
</reference>
<reference evidence="4" key="2">
    <citation type="submission" date="2015-04" db="EMBL/GenBank/DDBJ databases">
        <title>The complete genome sequence of Erythrobacter sp. s21-N3.</title>
        <authorList>
            <person name="Zhuang L."/>
            <person name="Liu Y."/>
            <person name="Shao Z."/>
        </authorList>
    </citation>
    <scope>NUCLEOTIDE SEQUENCE [LARGE SCALE GENOMIC DNA]</scope>
    <source>
        <strain evidence="4">s21-N3</strain>
    </source>
</reference>
<feature type="compositionally biased region" description="Polar residues" evidence="1">
    <location>
        <begin position="274"/>
        <end position="288"/>
    </location>
</feature>
<gene>
    <name evidence="3" type="ORF">CP97_14714</name>
</gene>